<accession>A0A8X6MNG1</accession>
<organism evidence="2 3">
    <name type="scientific">Nephila pilipes</name>
    <name type="common">Giant wood spider</name>
    <name type="synonym">Nephila maculata</name>
    <dbReference type="NCBI Taxonomy" id="299642"/>
    <lineage>
        <taxon>Eukaryota</taxon>
        <taxon>Metazoa</taxon>
        <taxon>Ecdysozoa</taxon>
        <taxon>Arthropoda</taxon>
        <taxon>Chelicerata</taxon>
        <taxon>Arachnida</taxon>
        <taxon>Araneae</taxon>
        <taxon>Araneomorphae</taxon>
        <taxon>Entelegynae</taxon>
        <taxon>Araneoidea</taxon>
        <taxon>Nephilidae</taxon>
        <taxon>Nephila</taxon>
    </lineage>
</organism>
<gene>
    <name evidence="2" type="ORF">NPIL_186001</name>
</gene>
<evidence type="ECO:0000313" key="2">
    <source>
        <dbReference type="EMBL" id="GFS69596.1"/>
    </source>
</evidence>
<evidence type="ECO:0000256" key="1">
    <source>
        <dbReference type="SAM" id="MobiDB-lite"/>
    </source>
</evidence>
<feature type="region of interest" description="Disordered" evidence="1">
    <location>
        <begin position="19"/>
        <end position="41"/>
    </location>
</feature>
<proteinExistence type="predicted"/>
<keyword evidence="3" id="KW-1185">Reference proteome</keyword>
<dbReference type="Proteomes" id="UP000887013">
    <property type="component" value="Unassembled WGS sequence"/>
</dbReference>
<dbReference type="AlphaFoldDB" id="A0A8X6MNG1"/>
<name>A0A8X6MNG1_NEPPI</name>
<protein>
    <submittedName>
        <fullName evidence="2">Uncharacterized protein</fullName>
    </submittedName>
</protein>
<dbReference type="EMBL" id="BMAW01000572">
    <property type="protein sequence ID" value="GFS69596.1"/>
    <property type="molecule type" value="Genomic_DNA"/>
</dbReference>
<comment type="caution">
    <text evidence="2">The sequence shown here is derived from an EMBL/GenBank/DDBJ whole genome shotgun (WGS) entry which is preliminary data.</text>
</comment>
<evidence type="ECO:0000313" key="3">
    <source>
        <dbReference type="Proteomes" id="UP000887013"/>
    </source>
</evidence>
<reference evidence="2" key="1">
    <citation type="submission" date="2020-08" db="EMBL/GenBank/DDBJ databases">
        <title>Multicomponent nature underlies the extraordinary mechanical properties of spider dragline silk.</title>
        <authorList>
            <person name="Kono N."/>
            <person name="Nakamura H."/>
            <person name="Mori M."/>
            <person name="Yoshida Y."/>
            <person name="Ohtoshi R."/>
            <person name="Malay A.D."/>
            <person name="Moran D.A.P."/>
            <person name="Tomita M."/>
            <person name="Numata K."/>
            <person name="Arakawa K."/>
        </authorList>
    </citation>
    <scope>NUCLEOTIDE SEQUENCE</scope>
</reference>
<sequence>MYKSSADYEGQMVVAIKKNQKKKKSVHLSDTDNESDDSDLSGIADTSLEEWIWKEIYNVPEIKKNTECPLIMQELGAKRKSLQVFLRSIEYKLLGNIINRN</sequence>